<feature type="compositionally biased region" description="Basic residues" evidence="2">
    <location>
        <begin position="86"/>
        <end position="96"/>
    </location>
</feature>
<evidence type="ECO:0000256" key="1">
    <source>
        <dbReference type="ARBA" id="ARBA00022581"/>
    </source>
</evidence>
<feature type="region of interest" description="Disordered" evidence="2">
    <location>
        <begin position="397"/>
        <end position="501"/>
    </location>
</feature>
<reference evidence="3 4" key="1">
    <citation type="submission" date="2017-03" db="EMBL/GenBank/DDBJ databases">
        <title>WGS assembly of Porphyra umbilicalis.</title>
        <authorList>
            <person name="Brawley S.H."/>
            <person name="Blouin N.A."/>
            <person name="Ficko-Blean E."/>
            <person name="Wheeler G.L."/>
            <person name="Lohr M."/>
            <person name="Goodson H.V."/>
            <person name="Jenkins J.W."/>
            <person name="Blaby-Haas C.E."/>
            <person name="Helliwell K.E."/>
            <person name="Chan C."/>
            <person name="Marriage T."/>
            <person name="Bhattacharya D."/>
            <person name="Klein A.S."/>
            <person name="Badis Y."/>
            <person name="Brodie J."/>
            <person name="Cao Y."/>
            <person name="Collen J."/>
            <person name="Dittami S.M."/>
            <person name="Gachon C.M."/>
            <person name="Green B.R."/>
            <person name="Karpowicz S."/>
            <person name="Kim J.W."/>
            <person name="Kudahl U."/>
            <person name="Lin S."/>
            <person name="Michel G."/>
            <person name="Mittag M."/>
            <person name="Olson B.J."/>
            <person name="Pangilinan J."/>
            <person name="Peng Y."/>
            <person name="Qiu H."/>
            <person name="Shu S."/>
            <person name="Singer J.T."/>
            <person name="Smith A.G."/>
            <person name="Sprecher B.N."/>
            <person name="Wagner V."/>
            <person name="Wang W."/>
            <person name="Wang Z.-Y."/>
            <person name="Yan J."/>
            <person name="Yarish C."/>
            <person name="Zoeuner-Riek S."/>
            <person name="Zhuang Y."/>
            <person name="Zou Y."/>
            <person name="Lindquist E.A."/>
            <person name="Grimwood J."/>
            <person name="Barry K."/>
            <person name="Rokhsar D.S."/>
            <person name="Schmutz J."/>
            <person name="Stiller J.W."/>
            <person name="Grossman A.R."/>
            <person name="Prochnik S.E."/>
        </authorList>
    </citation>
    <scope>NUCLEOTIDE SEQUENCE [LARGE SCALE GENOMIC DNA]</scope>
    <source>
        <strain evidence="3">4086291</strain>
    </source>
</reference>
<sequence>MTGAYAPGKARSPRQRYSRAAVSDARRTTAPRPRRSDPRRDAAAAVAMRPLARRRRAVRRPTTALLVGLAAAAVAASRGTHPLGVHARRRRGRGRGRPPPGSTPYHGRAVYVGAFGAAASNPRHALDDHLWALAAYLAACGAGADGGYPPPRPPDGDAEADAAAPPPPPPGAAKPLWLVFGALPKAAAEVDLEAPLDTPAGGGGGGGGGVGSPWAAAAALVLAAYVVPRERVFFREDVAAAARCFEGGVYALRSQVGGGEHAAFRGLAYDAWDPTAPAGAAGAGAAAGANGTAAAGVDGGWRPMSPAAKRAGLSLLRAALAARFHLDAGPRGLPPPPRPPPRGASWRTKRTAAAAAAAYRHAAVASPPPVSLLLDARGGEGTLRWEGTAPLVTRLRGMRRVAVGTTPRASRRGPLPPPCAPSTPPTWSLRPPRGASPTSLPPARAPASSPSGRVAGRGGTSRTRPRRRARGRPRMGRSSASPSRMSSAPSWRTRRGGRSPR</sequence>
<organism evidence="3 4">
    <name type="scientific">Porphyra umbilicalis</name>
    <name type="common">Purple laver</name>
    <name type="synonym">Red alga</name>
    <dbReference type="NCBI Taxonomy" id="2786"/>
    <lineage>
        <taxon>Eukaryota</taxon>
        <taxon>Rhodophyta</taxon>
        <taxon>Bangiophyceae</taxon>
        <taxon>Bangiales</taxon>
        <taxon>Bangiaceae</taxon>
        <taxon>Porphyra</taxon>
    </lineage>
</organism>
<evidence type="ECO:0000313" key="4">
    <source>
        <dbReference type="Proteomes" id="UP000218209"/>
    </source>
</evidence>
<dbReference type="PANTHER" id="PTHR13037">
    <property type="entry name" value="FORMIN"/>
    <property type="match status" value="1"/>
</dbReference>
<feature type="region of interest" description="Disordered" evidence="2">
    <location>
        <begin position="147"/>
        <end position="169"/>
    </location>
</feature>
<proteinExistence type="predicted"/>
<accession>A0A1X6NNI9</accession>
<feature type="compositionally biased region" description="Low complexity" evidence="2">
    <location>
        <begin position="476"/>
        <end position="490"/>
    </location>
</feature>
<evidence type="ECO:0000313" key="3">
    <source>
        <dbReference type="EMBL" id="OSX70181.1"/>
    </source>
</evidence>
<protein>
    <submittedName>
        <fullName evidence="3">Uncharacterized protein</fullName>
    </submittedName>
</protein>
<dbReference type="AlphaFoldDB" id="A0A1X6NNI9"/>
<feature type="region of interest" description="Disordered" evidence="2">
    <location>
        <begin position="327"/>
        <end position="348"/>
    </location>
</feature>
<dbReference type="PANTHER" id="PTHR13037:SF24">
    <property type="entry name" value="POLYCOMB PROTEIN PCL-RELATED"/>
    <property type="match status" value="1"/>
</dbReference>
<gene>
    <name evidence="3" type="ORF">BU14_0871s0003</name>
</gene>
<feature type="compositionally biased region" description="Pro residues" evidence="2">
    <location>
        <begin position="332"/>
        <end position="342"/>
    </location>
</feature>
<keyword evidence="4" id="KW-1185">Reference proteome</keyword>
<feature type="region of interest" description="Disordered" evidence="2">
    <location>
        <begin position="1"/>
        <end position="47"/>
    </location>
</feature>
<feature type="region of interest" description="Disordered" evidence="2">
    <location>
        <begin position="80"/>
        <end position="105"/>
    </location>
</feature>
<dbReference type="Proteomes" id="UP000218209">
    <property type="component" value="Unassembled WGS sequence"/>
</dbReference>
<evidence type="ECO:0000256" key="2">
    <source>
        <dbReference type="SAM" id="MobiDB-lite"/>
    </source>
</evidence>
<feature type="compositionally biased region" description="Basic residues" evidence="2">
    <location>
        <begin position="463"/>
        <end position="475"/>
    </location>
</feature>
<feature type="compositionally biased region" description="Basic residues" evidence="2">
    <location>
        <begin position="492"/>
        <end position="501"/>
    </location>
</feature>
<dbReference type="EMBL" id="KV919298">
    <property type="protein sequence ID" value="OSX70181.1"/>
    <property type="molecule type" value="Genomic_DNA"/>
</dbReference>
<name>A0A1X6NNI9_PORUM</name>
<feature type="compositionally biased region" description="Pro residues" evidence="2">
    <location>
        <begin position="414"/>
        <end position="424"/>
    </location>
</feature>
<keyword evidence="1" id="KW-0945">Host-virus interaction</keyword>